<evidence type="ECO:0000259" key="4">
    <source>
        <dbReference type="Pfam" id="PF02678"/>
    </source>
</evidence>
<reference evidence="7" key="1">
    <citation type="journal article" date="2023" name="Int. J. Syst. Evol. Microbiol.">
        <title>Mesoterricola silvestris gen. nov., sp. nov., Mesoterricola sediminis sp. nov., Geothrix oryzae sp. nov., Geothrix edaphica sp. nov., Geothrix rubra sp. nov., and Geothrix limicola sp. nov., six novel members of Acidobacteriota isolated from soils.</title>
        <authorList>
            <person name="Itoh H."/>
            <person name="Sugisawa Y."/>
            <person name="Mise K."/>
            <person name="Xu Z."/>
            <person name="Kuniyasu M."/>
            <person name="Ushijima N."/>
            <person name="Kawano K."/>
            <person name="Kobayashi E."/>
            <person name="Shiratori Y."/>
            <person name="Masuda Y."/>
            <person name="Senoo K."/>
        </authorList>
    </citation>
    <scope>NUCLEOTIDE SEQUENCE [LARGE SCALE GENOMIC DNA]</scope>
    <source>
        <strain evidence="7">W79</strain>
    </source>
</reference>
<feature type="binding site" evidence="2">
    <location>
        <position position="57"/>
    </location>
    <ligand>
        <name>Fe cation</name>
        <dbReference type="ChEBI" id="CHEBI:24875"/>
    </ligand>
</feature>
<dbReference type="InterPro" id="IPR003829">
    <property type="entry name" value="Pirin_N_dom"/>
</dbReference>
<feature type="domain" description="Quercetin 2,3-dioxygenase C-terminal cupin" evidence="5">
    <location>
        <begin position="146"/>
        <end position="232"/>
    </location>
</feature>
<evidence type="ECO:0000256" key="2">
    <source>
        <dbReference type="PIRSR" id="PIRSR006232-1"/>
    </source>
</evidence>
<dbReference type="InterPro" id="IPR011051">
    <property type="entry name" value="RmlC_Cupin_sf"/>
</dbReference>
<evidence type="ECO:0000313" key="7">
    <source>
        <dbReference type="Proteomes" id="UP001238179"/>
    </source>
</evidence>
<comment type="cofactor">
    <cofactor evidence="2">
        <name>Fe cation</name>
        <dbReference type="ChEBI" id="CHEBI:24875"/>
    </cofactor>
    <text evidence="2">Binds 1 Fe cation per subunit.</text>
</comment>
<name>A0AA48GJ79_9BACT</name>
<dbReference type="RefSeq" id="WP_316415006.1">
    <property type="nucleotide sequence ID" value="NZ_AP027080.1"/>
</dbReference>
<gene>
    <name evidence="6" type="ORF">METEAL_12730</name>
</gene>
<evidence type="ECO:0000259" key="5">
    <source>
        <dbReference type="Pfam" id="PF17954"/>
    </source>
</evidence>
<keyword evidence="7" id="KW-1185">Reference proteome</keyword>
<dbReference type="InterPro" id="IPR012093">
    <property type="entry name" value="Pirin"/>
</dbReference>
<dbReference type="AlphaFoldDB" id="A0AA48GJ79"/>
<dbReference type="Proteomes" id="UP001238179">
    <property type="component" value="Chromosome"/>
</dbReference>
<keyword evidence="2" id="KW-0479">Metal-binding</keyword>
<feature type="binding site" evidence="2">
    <location>
        <position position="59"/>
    </location>
    <ligand>
        <name>Fe cation</name>
        <dbReference type="ChEBI" id="CHEBI:24875"/>
    </ligand>
</feature>
<comment type="similarity">
    <text evidence="1 3">Belongs to the pirin family.</text>
</comment>
<evidence type="ECO:0000313" key="6">
    <source>
        <dbReference type="EMBL" id="BDU72099.1"/>
    </source>
</evidence>
<organism evidence="6 7">
    <name type="scientific">Mesoterricola silvestris</name>
    <dbReference type="NCBI Taxonomy" id="2927979"/>
    <lineage>
        <taxon>Bacteria</taxon>
        <taxon>Pseudomonadati</taxon>
        <taxon>Acidobacteriota</taxon>
        <taxon>Holophagae</taxon>
        <taxon>Holophagales</taxon>
        <taxon>Holophagaceae</taxon>
        <taxon>Mesoterricola</taxon>
    </lineage>
</organism>
<dbReference type="PANTHER" id="PTHR43212">
    <property type="entry name" value="QUERCETIN 2,3-DIOXYGENASE"/>
    <property type="match status" value="1"/>
</dbReference>
<evidence type="ECO:0000256" key="3">
    <source>
        <dbReference type="RuleBase" id="RU003457"/>
    </source>
</evidence>
<accession>A0AA48GJ79</accession>
<dbReference type="EMBL" id="AP027080">
    <property type="protein sequence ID" value="BDU72099.1"/>
    <property type="molecule type" value="Genomic_DNA"/>
</dbReference>
<dbReference type="PANTHER" id="PTHR43212:SF3">
    <property type="entry name" value="QUERCETIN 2,3-DIOXYGENASE"/>
    <property type="match status" value="1"/>
</dbReference>
<dbReference type="PIRSF" id="PIRSF006232">
    <property type="entry name" value="Pirin"/>
    <property type="match status" value="1"/>
</dbReference>
<dbReference type="Gene3D" id="2.60.120.10">
    <property type="entry name" value="Jelly Rolls"/>
    <property type="match status" value="2"/>
</dbReference>
<dbReference type="SUPFAM" id="SSF51182">
    <property type="entry name" value="RmlC-like cupins"/>
    <property type="match status" value="1"/>
</dbReference>
<dbReference type="InterPro" id="IPR014710">
    <property type="entry name" value="RmlC-like_jellyroll"/>
</dbReference>
<feature type="binding site" evidence="2">
    <location>
        <position position="101"/>
    </location>
    <ligand>
        <name>Fe cation</name>
        <dbReference type="ChEBI" id="CHEBI:24875"/>
    </ligand>
</feature>
<proteinExistence type="inferred from homology"/>
<dbReference type="GO" id="GO:0046872">
    <property type="term" value="F:metal ion binding"/>
    <property type="evidence" value="ECO:0007669"/>
    <property type="project" value="UniProtKB-KW"/>
</dbReference>
<feature type="domain" description="Pirin N-terminal" evidence="4">
    <location>
        <begin position="8"/>
        <end position="119"/>
    </location>
</feature>
<dbReference type="InterPro" id="IPR041602">
    <property type="entry name" value="Quercetinase_C"/>
</dbReference>
<sequence>MITLRPAKERGHFNFGWLDTSHSFSFGDYQDPAHEQFRALRVLNEDRVEPGQGFGTHGHRDMEILTWVLSGALAHEDSTGGRHALPPGTAQRMTAGRGIRHSEFNGSDTEPVHFLQIWVLPERAGLAPGYEEKAFPLEDRRSRLTLLASRGGREGSLHWNQDVDLWTAVLEPGTERSLALRPGRAAWVQVASGAVDLDGVALAAGDGAAVTGETGLRLLGGEAGGEVMVFDLA</sequence>
<dbReference type="Pfam" id="PF17954">
    <property type="entry name" value="Pirin_C_2"/>
    <property type="match status" value="1"/>
</dbReference>
<feature type="binding site" evidence="2">
    <location>
        <position position="103"/>
    </location>
    <ligand>
        <name>Fe cation</name>
        <dbReference type="ChEBI" id="CHEBI:24875"/>
    </ligand>
</feature>
<protein>
    <submittedName>
        <fullName evidence="6">Quercetin 2,3-dioxygenase</fullName>
    </submittedName>
</protein>
<dbReference type="KEGG" id="msil:METEAL_12730"/>
<dbReference type="Pfam" id="PF02678">
    <property type="entry name" value="Pirin"/>
    <property type="match status" value="1"/>
</dbReference>
<keyword evidence="2" id="KW-0408">Iron</keyword>
<evidence type="ECO:0000256" key="1">
    <source>
        <dbReference type="ARBA" id="ARBA00008416"/>
    </source>
</evidence>
<dbReference type="CDD" id="cd02910">
    <property type="entry name" value="cupin_Yhhw_N"/>
    <property type="match status" value="1"/>
</dbReference>